<proteinExistence type="predicted"/>
<keyword evidence="1" id="KW-1133">Transmembrane helix</keyword>
<dbReference type="AlphaFoldDB" id="A0AAU9CKB6"/>
<evidence type="ECO:0000256" key="1">
    <source>
        <dbReference type="SAM" id="Phobius"/>
    </source>
</evidence>
<keyword evidence="1" id="KW-0472">Membrane</keyword>
<accession>A0AAU9CKB6</accession>
<feature type="transmembrane region" description="Helical" evidence="1">
    <location>
        <begin position="46"/>
        <end position="72"/>
    </location>
</feature>
<keyword evidence="3" id="KW-1185">Reference proteome</keyword>
<dbReference type="EMBL" id="AP024714">
    <property type="protein sequence ID" value="BCX82096.1"/>
    <property type="molecule type" value="Genomic_DNA"/>
</dbReference>
<keyword evidence="1" id="KW-0812">Transmembrane</keyword>
<organism evidence="2 3">
    <name type="scientific">Methylomarinovum caldicuralii</name>
    <dbReference type="NCBI Taxonomy" id="438856"/>
    <lineage>
        <taxon>Bacteria</taxon>
        <taxon>Pseudomonadati</taxon>
        <taxon>Pseudomonadota</taxon>
        <taxon>Gammaproteobacteria</taxon>
        <taxon>Methylococcales</taxon>
        <taxon>Methylothermaceae</taxon>
        <taxon>Methylomarinovum</taxon>
    </lineage>
</organism>
<reference evidence="3" key="1">
    <citation type="journal article" date="2024" name="Int. J. Syst. Evol. Microbiol.">
        <title>Methylomarinovum tepidoasis sp. nov., a moderately thermophilic methanotroph of the family Methylothermaceae isolated from a deep-sea hydrothermal field.</title>
        <authorList>
            <person name="Hirayama H."/>
            <person name="Takaki Y."/>
            <person name="Abe M."/>
            <person name="Miyazaki M."/>
            <person name="Uematsu K."/>
            <person name="Matsui Y."/>
            <person name="Takai K."/>
        </authorList>
    </citation>
    <scope>NUCLEOTIDE SEQUENCE [LARGE SCALE GENOMIC DNA]</scope>
    <source>
        <strain evidence="3">IT-9</strain>
    </source>
</reference>
<sequence length="117" mass="12517">MKWLNLGLIRLFEFITLLLYSFFVLTYFSAFLLLPLDAVTLLVRALGLVGLPALASLPVAVAVTAYLCYLVYRLPGLVQTVLKGGMELTNAGYAQLRQLEAVAAQINGKPAGASAAA</sequence>
<dbReference type="KEGG" id="mcau:MIT9_P1680"/>
<gene>
    <name evidence="2" type="ORF">MIT9_P1680</name>
</gene>
<evidence type="ECO:0000313" key="2">
    <source>
        <dbReference type="EMBL" id="BCX82096.1"/>
    </source>
</evidence>
<protein>
    <submittedName>
        <fullName evidence="2">Uncharacterized protein</fullName>
    </submittedName>
</protein>
<feature type="transmembrane region" description="Helical" evidence="1">
    <location>
        <begin position="12"/>
        <end position="34"/>
    </location>
</feature>
<dbReference type="RefSeq" id="WP_317704507.1">
    <property type="nucleotide sequence ID" value="NZ_AP024714.1"/>
</dbReference>
<dbReference type="Proteomes" id="UP001321825">
    <property type="component" value="Chromosome"/>
</dbReference>
<name>A0AAU9CKB6_9GAMM</name>
<evidence type="ECO:0000313" key="3">
    <source>
        <dbReference type="Proteomes" id="UP001321825"/>
    </source>
</evidence>